<evidence type="ECO:0000256" key="3">
    <source>
        <dbReference type="ARBA" id="ARBA00022989"/>
    </source>
</evidence>
<sequence>MSTEDPALTRPGYARENHSLMVMIPVLILMPLTTVLFAIRMWARQIMSGLATEDWVLFFAYLVAMATNSMFIVMVKHGYGLHLETLSPSDSAFTLRTFWLVQMTYKISLQATKISLLLFYIRIFHHIAWFKKVSYSVIGFLLVYLVTTCVTSILQCRPISLAWDKTIPDGQCIDVLRFFVFNGAIALFTDLVVLALPLPLVWGLKLPLGQKLALIPVFGIGIFIVTVSTLRLYALIATPSNDTTYDLSGTLWTIIEFNLAIVCASLPSVRVLLAKMFPRVFRGSSVARYRSRDGAGAGGPAGSWGNKAGPGGWSRVHGHHGGGGGNRSMTMSAITSGKHARDETSSEEIMLESHGGIKKTVQYGVEYGLR</sequence>
<feature type="transmembrane region" description="Helical" evidence="7">
    <location>
        <begin position="212"/>
        <end position="234"/>
    </location>
</feature>
<feature type="transmembrane region" description="Helical" evidence="7">
    <location>
        <begin position="254"/>
        <end position="273"/>
    </location>
</feature>
<evidence type="ECO:0000313" key="10">
    <source>
        <dbReference type="Proteomes" id="UP001239445"/>
    </source>
</evidence>
<evidence type="ECO:0000256" key="7">
    <source>
        <dbReference type="SAM" id="Phobius"/>
    </source>
</evidence>
<comment type="subcellular location">
    <subcellularLocation>
        <location evidence="1">Membrane</location>
        <topology evidence="1">Multi-pass membrane protein</topology>
    </subcellularLocation>
</comment>
<evidence type="ECO:0000259" key="8">
    <source>
        <dbReference type="Pfam" id="PF20684"/>
    </source>
</evidence>
<keyword evidence="3 7" id="KW-1133">Transmembrane helix</keyword>
<proteinExistence type="inferred from homology"/>
<evidence type="ECO:0000256" key="6">
    <source>
        <dbReference type="SAM" id="MobiDB-lite"/>
    </source>
</evidence>
<keyword evidence="4 7" id="KW-0472">Membrane</keyword>
<evidence type="ECO:0000256" key="1">
    <source>
        <dbReference type="ARBA" id="ARBA00004141"/>
    </source>
</evidence>
<evidence type="ECO:0000256" key="4">
    <source>
        <dbReference type="ARBA" id="ARBA00023136"/>
    </source>
</evidence>
<organism evidence="9 10">
    <name type="scientific">Echria macrotheca</name>
    <dbReference type="NCBI Taxonomy" id="438768"/>
    <lineage>
        <taxon>Eukaryota</taxon>
        <taxon>Fungi</taxon>
        <taxon>Dikarya</taxon>
        <taxon>Ascomycota</taxon>
        <taxon>Pezizomycotina</taxon>
        <taxon>Sordariomycetes</taxon>
        <taxon>Sordariomycetidae</taxon>
        <taxon>Sordariales</taxon>
        <taxon>Schizotheciaceae</taxon>
        <taxon>Echria</taxon>
    </lineage>
</organism>
<feature type="transmembrane region" description="Helical" evidence="7">
    <location>
        <begin position="20"/>
        <end position="43"/>
    </location>
</feature>
<dbReference type="GO" id="GO:0016020">
    <property type="term" value="C:membrane"/>
    <property type="evidence" value="ECO:0007669"/>
    <property type="project" value="UniProtKB-SubCell"/>
</dbReference>
<dbReference type="Proteomes" id="UP001239445">
    <property type="component" value="Unassembled WGS sequence"/>
</dbReference>
<keyword evidence="2 7" id="KW-0812">Transmembrane</keyword>
<feature type="transmembrane region" description="Helical" evidence="7">
    <location>
        <begin position="133"/>
        <end position="155"/>
    </location>
</feature>
<evidence type="ECO:0000313" key="9">
    <source>
        <dbReference type="EMBL" id="KAK1758942.1"/>
    </source>
</evidence>
<feature type="region of interest" description="Disordered" evidence="6">
    <location>
        <begin position="292"/>
        <end position="351"/>
    </location>
</feature>
<gene>
    <name evidence="9" type="ORF">QBC47DRAFT_436311</name>
</gene>
<reference evidence="9" key="1">
    <citation type="submission" date="2023-06" db="EMBL/GenBank/DDBJ databases">
        <title>Genome-scale phylogeny and comparative genomics of the fungal order Sordariales.</title>
        <authorList>
            <consortium name="Lawrence Berkeley National Laboratory"/>
            <person name="Hensen N."/>
            <person name="Bonometti L."/>
            <person name="Westerberg I."/>
            <person name="Brannstrom I.O."/>
            <person name="Guillou S."/>
            <person name="Cros-Aarteil S."/>
            <person name="Calhoun S."/>
            <person name="Haridas S."/>
            <person name="Kuo A."/>
            <person name="Mondo S."/>
            <person name="Pangilinan J."/>
            <person name="Riley R."/>
            <person name="Labutti K."/>
            <person name="Andreopoulos B."/>
            <person name="Lipzen A."/>
            <person name="Chen C."/>
            <person name="Yanf M."/>
            <person name="Daum C."/>
            <person name="Ng V."/>
            <person name="Clum A."/>
            <person name="Steindorff A."/>
            <person name="Ohm R."/>
            <person name="Martin F."/>
            <person name="Silar P."/>
            <person name="Natvig D."/>
            <person name="Lalanne C."/>
            <person name="Gautier V."/>
            <person name="Ament-Velasquez S.L."/>
            <person name="Kruys A."/>
            <person name="Hutchinson M.I."/>
            <person name="Powell A.J."/>
            <person name="Barry K."/>
            <person name="Miller A.N."/>
            <person name="Grigoriev I.V."/>
            <person name="Debuchy R."/>
            <person name="Gladieux P."/>
            <person name="Thoren M.H."/>
            <person name="Johannesson H."/>
        </authorList>
    </citation>
    <scope>NUCLEOTIDE SEQUENCE</scope>
    <source>
        <strain evidence="9">PSN4</strain>
    </source>
</reference>
<comment type="caution">
    <text evidence="9">The sequence shown here is derived from an EMBL/GenBank/DDBJ whole genome shotgun (WGS) entry which is preliminary data.</text>
</comment>
<dbReference type="Pfam" id="PF20684">
    <property type="entry name" value="Fung_rhodopsin"/>
    <property type="match status" value="1"/>
</dbReference>
<feature type="transmembrane region" description="Helical" evidence="7">
    <location>
        <begin position="55"/>
        <end position="79"/>
    </location>
</feature>
<feature type="transmembrane region" description="Helical" evidence="7">
    <location>
        <begin position="175"/>
        <end position="200"/>
    </location>
</feature>
<feature type="domain" description="Rhodopsin" evidence="8">
    <location>
        <begin position="39"/>
        <end position="274"/>
    </location>
</feature>
<evidence type="ECO:0000256" key="2">
    <source>
        <dbReference type="ARBA" id="ARBA00022692"/>
    </source>
</evidence>
<dbReference type="PANTHER" id="PTHR33048:SF55">
    <property type="entry name" value="INTEGRAL MEMBRANE PROTEIN"/>
    <property type="match status" value="1"/>
</dbReference>
<feature type="transmembrane region" description="Helical" evidence="7">
    <location>
        <begin position="99"/>
        <end position="121"/>
    </location>
</feature>
<accession>A0AAJ0BJ66</accession>
<name>A0AAJ0BJ66_9PEZI</name>
<keyword evidence="10" id="KW-1185">Reference proteome</keyword>
<feature type="compositionally biased region" description="Gly residues" evidence="6">
    <location>
        <begin position="295"/>
        <end position="312"/>
    </location>
</feature>
<dbReference type="InterPro" id="IPR049326">
    <property type="entry name" value="Rhodopsin_dom_fungi"/>
</dbReference>
<protein>
    <recommendedName>
        <fullName evidence="8">Rhodopsin domain-containing protein</fullName>
    </recommendedName>
</protein>
<comment type="similarity">
    <text evidence="5">Belongs to the SAT4 family.</text>
</comment>
<dbReference type="PANTHER" id="PTHR33048">
    <property type="entry name" value="PTH11-LIKE INTEGRAL MEMBRANE PROTEIN (AFU_ORTHOLOGUE AFUA_5G11245)"/>
    <property type="match status" value="1"/>
</dbReference>
<dbReference type="AlphaFoldDB" id="A0AAJ0BJ66"/>
<dbReference type="EMBL" id="MU839828">
    <property type="protein sequence ID" value="KAK1758942.1"/>
    <property type="molecule type" value="Genomic_DNA"/>
</dbReference>
<dbReference type="InterPro" id="IPR052337">
    <property type="entry name" value="SAT4-like"/>
</dbReference>
<evidence type="ECO:0000256" key="5">
    <source>
        <dbReference type="ARBA" id="ARBA00038359"/>
    </source>
</evidence>